<feature type="domain" description="Protein kinase" evidence="8">
    <location>
        <begin position="10"/>
        <end position="277"/>
    </location>
</feature>
<sequence>MEPGAQFAGYVIERWLGSGGMGEVYLARHPRLPRHDALKVLAPQFTSEPHYRARFEREAELAAGLRHPAIVPVHDRGESEGRLWLSMAYVDGEDLAQRLRATGPLAANQVGFVVAVVADALDRAHSSGLVHRDVKPANILLSHDGDVLLTDFGIARPALPDTALTATGTAVGTLDFASPEQLQGLTVDGRSDQYSLACTAFALLTGVALFADSSAARVITRQLSDPLPSVLARRPDVTAAVDAVLSRATAKDPDLRFASTAEFAGALNRALAEHPAAVAASAQLGPTVVGPNRAPGLPAQAPSSPTSWLTGRRVLMLGAAALVVVLAIGGAIWAVLPDRWKTGEGDYLQELTAAAREMTLPNVNPLLPSLETKPTASKWQYRPPAGQDEGGAGAKVLGAGGDVVLVGRDADVDIVDATTGQTRRTVQIRGDEAAWECGVHASGEWAACQLGTSGPLTTIDLGRGTVTGTTTDSPDSFAIVGDAVVLSSGSGDSYHVEVVDRRAHTLWERDSTADVTIGGPVVGVMPRPSGAFATDQMVAIRVSDGRELAKTDKPARDYETEPQFFPYAGGFLLGDHFYDTDGKQLARLTGTWQPLTVTRGNPLTAPAPALLLMADLDDEIGVIDPATGDLLWSRKLGGAYSAHQTAAGSSVLVTNMKAQEELPRFAWYTLATGEGTSMSKSQLREVLGTDGTRVLISTSDAFVVYDAGGRTPLWRLPIDMTIGVTVQAGGHVYWNAYRVV</sequence>
<dbReference type="InterPro" id="IPR011047">
    <property type="entry name" value="Quinoprotein_ADH-like_sf"/>
</dbReference>
<evidence type="ECO:0000256" key="3">
    <source>
        <dbReference type="ARBA" id="ARBA00022679"/>
    </source>
</evidence>
<keyword evidence="10" id="KW-1185">Reference proteome</keyword>
<evidence type="ECO:0000313" key="9">
    <source>
        <dbReference type="EMBL" id="EGD55906.1"/>
    </source>
</evidence>
<dbReference type="EMBL" id="AEUD01000004">
    <property type="protein sequence ID" value="EGD55906.1"/>
    <property type="molecule type" value="Genomic_DNA"/>
</dbReference>
<dbReference type="Gene3D" id="3.30.200.20">
    <property type="entry name" value="Phosphorylase Kinase, domain 1"/>
    <property type="match status" value="1"/>
</dbReference>
<dbReference type="PANTHER" id="PTHR43289">
    <property type="entry name" value="MITOGEN-ACTIVATED PROTEIN KINASE KINASE KINASE 20-RELATED"/>
    <property type="match status" value="1"/>
</dbReference>
<dbReference type="Pfam" id="PF00069">
    <property type="entry name" value="Pkinase"/>
    <property type="match status" value="1"/>
</dbReference>
<keyword evidence="3" id="KW-0808">Transferase</keyword>
<dbReference type="PROSITE" id="PS50011">
    <property type="entry name" value="PROTEIN_KINASE_DOM"/>
    <property type="match status" value="1"/>
</dbReference>
<comment type="caution">
    <text evidence="9">The sequence shown here is derived from an EMBL/GenBank/DDBJ whole genome shotgun (WGS) entry which is preliminary data.</text>
</comment>
<keyword evidence="7" id="KW-0472">Membrane</keyword>
<evidence type="ECO:0000256" key="2">
    <source>
        <dbReference type="ARBA" id="ARBA00022527"/>
    </source>
</evidence>
<dbReference type="Proteomes" id="UP000035065">
    <property type="component" value="Unassembled WGS sequence"/>
</dbReference>
<proteinExistence type="predicted"/>
<dbReference type="InterPro" id="IPR015943">
    <property type="entry name" value="WD40/YVTN_repeat-like_dom_sf"/>
</dbReference>
<evidence type="ECO:0000256" key="7">
    <source>
        <dbReference type="SAM" id="Phobius"/>
    </source>
</evidence>
<dbReference type="CDD" id="cd14014">
    <property type="entry name" value="STKc_PknB_like"/>
    <property type="match status" value="1"/>
</dbReference>
<dbReference type="PANTHER" id="PTHR43289:SF6">
    <property type="entry name" value="SERINE_THREONINE-PROTEIN KINASE NEKL-3"/>
    <property type="match status" value="1"/>
</dbReference>
<feature type="transmembrane region" description="Helical" evidence="7">
    <location>
        <begin position="314"/>
        <end position="336"/>
    </location>
</feature>
<accession>F1YHR8</accession>
<evidence type="ECO:0000256" key="1">
    <source>
        <dbReference type="ARBA" id="ARBA00012513"/>
    </source>
</evidence>
<reference evidence="9 10" key="1">
    <citation type="journal article" date="2011" name="J. Bacteriol.">
        <title>Draft Genome Sequence of Gordonia neofelifaecis NRRL B-59395, a Cholesterol-Degrading Actinomycete.</title>
        <authorList>
            <person name="Ge F."/>
            <person name="Li W."/>
            <person name="Chen G."/>
            <person name="Liu Y."/>
            <person name="Zhang G."/>
            <person name="Yong B."/>
            <person name="Wang Q."/>
            <person name="Wang N."/>
            <person name="Huang Z."/>
            <person name="Li W."/>
            <person name="Wang J."/>
            <person name="Wu C."/>
            <person name="Xie Q."/>
            <person name="Liu G."/>
        </authorList>
    </citation>
    <scope>NUCLEOTIDE SEQUENCE [LARGE SCALE GENOMIC DNA]</scope>
    <source>
        <strain evidence="9 10">NRRL B-59395</strain>
    </source>
</reference>
<evidence type="ECO:0000256" key="4">
    <source>
        <dbReference type="ARBA" id="ARBA00022741"/>
    </source>
</evidence>
<dbReference type="Gene3D" id="1.10.510.10">
    <property type="entry name" value="Transferase(Phosphotransferase) domain 1"/>
    <property type="match status" value="1"/>
</dbReference>
<keyword evidence="2 9" id="KW-0723">Serine/threonine-protein kinase</keyword>
<keyword evidence="4" id="KW-0547">Nucleotide-binding</keyword>
<name>F1YHR8_9ACTN</name>
<keyword evidence="5 9" id="KW-0418">Kinase</keyword>
<evidence type="ECO:0000259" key="8">
    <source>
        <dbReference type="PROSITE" id="PS50011"/>
    </source>
</evidence>
<dbReference type="AlphaFoldDB" id="F1YHR8"/>
<dbReference type="SMART" id="SM00220">
    <property type="entry name" value="S_TKc"/>
    <property type="match status" value="1"/>
</dbReference>
<dbReference type="InterPro" id="IPR011009">
    <property type="entry name" value="Kinase-like_dom_sf"/>
</dbReference>
<dbReference type="Gene3D" id="2.130.10.10">
    <property type="entry name" value="YVTN repeat-like/Quinoprotein amine dehydrogenase"/>
    <property type="match status" value="1"/>
</dbReference>
<evidence type="ECO:0000313" key="10">
    <source>
        <dbReference type="Proteomes" id="UP000035065"/>
    </source>
</evidence>
<keyword evidence="7" id="KW-1133">Transmembrane helix</keyword>
<protein>
    <recommendedName>
        <fullName evidence="1">non-specific serine/threonine protein kinase</fullName>
        <ecNumber evidence="1">2.7.11.1</ecNumber>
    </recommendedName>
</protein>
<dbReference type="GO" id="GO:0005524">
    <property type="term" value="F:ATP binding"/>
    <property type="evidence" value="ECO:0007669"/>
    <property type="project" value="UniProtKB-KW"/>
</dbReference>
<keyword evidence="7" id="KW-0812">Transmembrane</keyword>
<organism evidence="9 10">
    <name type="scientific">Gordonia neofelifaecis NRRL B-59395</name>
    <dbReference type="NCBI Taxonomy" id="644548"/>
    <lineage>
        <taxon>Bacteria</taxon>
        <taxon>Bacillati</taxon>
        <taxon>Actinomycetota</taxon>
        <taxon>Actinomycetes</taxon>
        <taxon>Mycobacteriales</taxon>
        <taxon>Gordoniaceae</taxon>
        <taxon>Gordonia</taxon>
    </lineage>
</organism>
<dbReference type="OrthoDB" id="4566579at2"/>
<dbReference type="GO" id="GO:0004674">
    <property type="term" value="F:protein serine/threonine kinase activity"/>
    <property type="evidence" value="ECO:0007669"/>
    <property type="project" value="UniProtKB-KW"/>
</dbReference>
<dbReference type="PROSITE" id="PS00108">
    <property type="entry name" value="PROTEIN_KINASE_ST"/>
    <property type="match status" value="1"/>
</dbReference>
<dbReference type="eggNOG" id="COG0515">
    <property type="taxonomic scope" value="Bacteria"/>
</dbReference>
<dbReference type="EC" id="2.7.11.1" evidence="1"/>
<dbReference type="InterPro" id="IPR000719">
    <property type="entry name" value="Prot_kinase_dom"/>
</dbReference>
<gene>
    <name evidence="9" type="ORF">SCNU_06680</name>
</gene>
<dbReference type="SUPFAM" id="SSF50998">
    <property type="entry name" value="Quinoprotein alcohol dehydrogenase-like"/>
    <property type="match status" value="1"/>
</dbReference>
<evidence type="ECO:0000256" key="5">
    <source>
        <dbReference type="ARBA" id="ARBA00022777"/>
    </source>
</evidence>
<evidence type="ECO:0000256" key="6">
    <source>
        <dbReference type="ARBA" id="ARBA00022840"/>
    </source>
</evidence>
<keyword evidence="6" id="KW-0067">ATP-binding</keyword>
<dbReference type="InterPro" id="IPR008271">
    <property type="entry name" value="Ser/Thr_kinase_AS"/>
</dbReference>
<dbReference type="SUPFAM" id="SSF56112">
    <property type="entry name" value="Protein kinase-like (PK-like)"/>
    <property type="match status" value="1"/>
</dbReference>
<dbReference type="STRING" id="644548.SCNU_06680"/>
<dbReference type="RefSeq" id="WP_009678579.1">
    <property type="nucleotide sequence ID" value="NZ_AEUD01000004.1"/>
</dbReference>